<dbReference type="EMBL" id="CP001229">
    <property type="protein sequence ID" value="ACN98702.1"/>
    <property type="molecule type" value="Genomic_DNA"/>
</dbReference>
<accession>C1DUP4</accession>
<keyword evidence="1" id="KW-0472">Membrane</keyword>
<feature type="transmembrane region" description="Helical" evidence="1">
    <location>
        <begin position="54"/>
        <end position="75"/>
    </location>
</feature>
<dbReference type="AlphaFoldDB" id="C1DUP4"/>
<feature type="transmembrane region" description="Helical" evidence="1">
    <location>
        <begin position="20"/>
        <end position="42"/>
    </location>
</feature>
<keyword evidence="3" id="KW-1185">Reference proteome</keyword>
<dbReference type="HOGENOM" id="CLU_2526261_0_0_0"/>
<organism evidence="2 3">
    <name type="scientific">Sulfurihydrogenibium azorense (strain DSM 15241 / OCM 825 / Az-Fu1)</name>
    <dbReference type="NCBI Taxonomy" id="204536"/>
    <lineage>
        <taxon>Bacteria</taxon>
        <taxon>Pseudomonadati</taxon>
        <taxon>Aquificota</taxon>
        <taxon>Aquificia</taxon>
        <taxon>Aquificales</taxon>
        <taxon>Hydrogenothermaceae</taxon>
        <taxon>Sulfurihydrogenibium</taxon>
    </lineage>
</organism>
<name>C1DUP4_SULAA</name>
<keyword evidence="1" id="KW-1133">Transmembrane helix</keyword>
<dbReference type="RefSeq" id="WP_012674024.1">
    <property type="nucleotide sequence ID" value="NC_012438.1"/>
</dbReference>
<sequence length="84" mass="9687">MEKEKELELKKLEIEKAKVYEGILRTLVFTILTLGAGIGTVLYRLYSSKELDSLIISILSTFVIVFSITALWIYLRIHKILKEV</sequence>
<keyword evidence="1" id="KW-0812">Transmembrane</keyword>
<dbReference type="KEGG" id="saf:SULAZ_0852"/>
<dbReference type="Proteomes" id="UP000001369">
    <property type="component" value="Chromosome"/>
</dbReference>
<proteinExistence type="predicted"/>
<dbReference type="STRING" id="204536.SULAZ_0852"/>
<gene>
    <name evidence="2" type="ordered locus">SULAZ_0852</name>
</gene>
<reference evidence="2 3" key="1">
    <citation type="journal article" date="2009" name="J. Bacteriol.">
        <title>Complete and draft genome sequences of six members of the Aquificales.</title>
        <authorList>
            <person name="Reysenbach A.L."/>
            <person name="Hamamura N."/>
            <person name="Podar M."/>
            <person name="Griffiths E."/>
            <person name="Ferreira S."/>
            <person name="Hochstein R."/>
            <person name="Heidelberg J."/>
            <person name="Johnson J."/>
            <person name="Mead D."/>
            <person name="Pohorille A."/>
            <person name="Sarmiento M."/>
            <person name="Schweighofer K."/>
            <person name="Seshadri R."/>
            <person name="Voytek M.A."/>
        </authorList>
    </citation>
    <scope>NUCLEOTIDE SEQUENCE [LARGE SCALE GENOMIC DNA]</scope>
    <source>
        <strain evidence="3">Az-Fu1 / DSM 15241 / OCM 825</strain>
    </source>
</reference>
<evidence type="ECO:0000313" key="3">
    <source>
        <dbReference type="Proteomes" id="UP000001369"/>
    </source>
</evidence>
<evidence type="ECO:0000313" key="2">
    <source>
        <dbReference type="EMBL" id="ACN98702.1"/>
    </source>
</evidence>
<evidence type="ECO:0000256" key="1">
    <source>
        <dbReference type="SAM" id="Phobius"/>
    </source>
</evidence>
<protein>
    <submittedName>
        <fullName evidence="2">Uncharacterized protein</fullName>
    </submittedName>
</protein>